<reference evidence="2" key="2">
    <citation type="submission" date="2013-04" db="UniProtKB">
        <authorList>
            <consortium name="EnsemblPlants"/>
        </authorList>
    </citation>
    <scope>IDENTIFICATION</scope>
</reference>
<dbReference type="Proteomes" id="UP000006038">
    <property type="component" value="Chromosome 1"/>
</dbReference>
<proteinExistence type="predicted"/>
<dbReference type="Gramene" id="OB01G26700.1">
    <property type="protein sequence ID" value="OB01G26700.1"/>
    <property type="gene ID" value="OB01G26700"/>
</dbReference>
<keyword evidence="3" id="KW-1185">Reference proteome</keyword>
<evidence type="ECO:0000313" key="2">
    <source>
        <dbReference type="EnsemblPlants" id="OB01G26700.1"/>
    </source>
</evidence>
<dbReference type="EnsemblPlants" id="OB01G26700.1">
    <property type="protein sequence ID" value="OB01G26700.1"/>
    <property type="gene ID" value="OB01G26700"/>
</dbReference>
<feature type="transmembrane region" description="Helical" evidence="1">
    <location>
        <begin position="12"/>
        <end position="35"/>
    </location>
</feature>
<sequence length="87" mass="9916">MEVTDQGESAVGFGGHVAIVAAILMVIVHMHTLILEKHIRCLPAWTAWMQRGFNCVNEAIVMGIRFRLYNSKKPVQVEYTTNRNCWI</sequence>
<organism evidence="2">
    <name type="scientific">Oryza brachyantha</name>
    <name type="common">malo sina</name>
    <dbReference type="NCBI Taxonomy" id="4533"/>
    <lineage>
        <taxon>Eukaryota</taxon>
        <taxon>Viridiplantae</taxon>
        <taxon>Streptophyta</taxon>
        <taxon>Embryophyta</taxon>
        <taxon>Tracheophyta</taxon>
        <taxon>Spermatophyta</taxon>
        <taxon>Magnoliopsida</taxon>
        <taxon>Liliopsida</taxon>
        <taxon>Poales</taxon>
        <taxon>Poaceae</taxon>
        <taxon>BOP clade</taxon>
        <taxon>Oryzoideae</taxon>
        <taxon>Oryzeae</taxon>
        <taxon>Oryzinae</taxon>
        <taxon>Oryza</taxon>
    </lineage>
</organism>
<keyword evidence="1" id="KW-1133">Transmembrane helix</keyword>
<evidence type="ECO:0000313" key="3">
    <source>
        <dbReference type="Proteomes" id="UP000006038"/>
    </source>
</evidence>
<keyword evidence="1" id="KW-0472">Membrane</keyword>
<name>J3L0B4_ORYBR</name>
<dbReference type="HOGENOM" id="CLU_2486964_0_0_1"/>
<protein>
    <submittedName>
        <fullName evidence="2">Uncharacterized protein</fullName>
    </submittedName>
</protein>
<reference evidence="2" key="1">
    <citation type="journal article" date="2013" name="Nat. Commun.">
        <title>Whole-genome sequencing of Oryza brachyantha reveals mechanisms underlying Oryza genome evolution.</title>
        <authorList>
            <person name="Chen J."/>
            <person name="Huang Q."/>
            <person name="Gao D."/>
            <person name="Wang J."/>
            <person name="Lang Y."/>
            <person name="Liu T."/>
            <person name="Li B."/>
            <person name="Bai Z."/>
            <person name="Luis Goicoechea J."/>
            <person name="Liang C."/>
            <person name="Chen C."/>
            <person name="Zhang W."/>
            <person name="Sun S."/>
            <person name="Liao Y."/>
            <person name="Zhang X."/>
            <person name="Yang L."/>
            <person name="Song C."/>
            <person name="Wang M."/>
            <person name="Shi J."/>
            <person name="Liu G."/>
            <person name="Liu J."/>
            <person name="Zhou H."/>
            <person name="Zhou W."/>
            <person name="Yu Q."/>
            <person name="An N."/>
            <person name="Chen Y."/>
            <person name="Cai Q."/>
            <person name="Wang B."/>
            <person name="Liu B."/>
            <person name="Min J."/>
            <person name="Huang Y."/>
            <person name="Wu H."/>
            <person name="Li Z."/>
            <person name="Zhang Y."/>
            <person name="Yin Y."/>
            <person name="Song W."/>
            <person name="Jiang J."/>
            <person name="Jackson S.A."/>
            <person name="Wing R.A."/>
            <person name="Wang J."/>
            <person name="Chen M."/>
        </authorList>
    </citation>
    <scope>NUCLEOTIDE SEQUENCE [LARGE SCALE GENOMIC DNA]</scope>
    <source>
        <strain evidence="2">cv. IRGC 101232</strain>
    </source>
</reference>
<dbReference type="AlphaFoldDB" id="J3L0B4"/>
<keyword evidence="1" id="KW-0812">Transmembrane</keyword>
<accession>J3L0B4</accession>
<evidence type="ECO:0000256" key="1">
    <source>
        <dbReference type="SAM" id="Phobius"/>
    </source>
</evidence>